<dbReference type="Gene3D" id="2.10.50.10">
    <property type="entry name" value="Tumor Necrosis Factor Receptor, subunit A, domain 2"/>
    <property type="match status" value="1"/>
</dbReference>
<keyword evidence="4 7" id="KW-0472">Membrane</keyword>
<dbReference type="SUPFAM" id="SSF53822">
    <property type="entry name" value="Periplasmic binding protein-like I"/>
    <property type="match status" value="3"/>
</dbReference>
<evidence type="ECO:0000256" key="3">
    <source>
        <dbReference type="ARBA" id="ARBA00022989"/>
    </source>
</evidence>
<feature type="transmembrane region" description="Helical" evidence="7">
    <location>
        <begin position="1541"/>
        <end position="1566"/>
    </location>
</feature>
<evidence type="ECO:0000256" key="1">
    <source>
        <dbReference type="ARBA" id="ARBA00004370"/>
    </source>
</evidence>
<keyword evidence="3 7" id="KW-1133">Transmembrane helix</keyword>
<dbReference type="Proteomes" id="UP001190700">
    <property type="component" value="Unassembled WGS sequence"/>
</dbReference>
<evidence type="ECO:0000256" key="7">
    <source>
        <dbReference type="SAM" id="Phobius"/>
    </source>
</evidence>
<evidence type="ECO:0000256" key="4">
    <source>
        <dbReference type="ARBA" id="ARBA00023136"/>
    </source>
</evidence>
<dbReference type="SMART" id="SM01411">
    <property type="entry name" value="Ephrin_rec_like"/>
    <property type="match status" value="1"/>
</dbReference>
<feature type="region of interest" description="Disordered" evidence="6">
    <location>
        <begin position="1020"/>
        <end position="1046"/>
    </location>
</feature>
<reference evidence="9 10" key="1">
    <citation type="journal article" date="2015" name="Genome Biol. Evol.">
        <title>Comparative Genomics of a Bacterivorous Green Alga Reveals Evolutionary Causalities and Consequences of Phago-Mixotrophic Mode of Nutrition.</title>
        <authorList>
            <person name="Burns J.A."/>
            <person name="Paasch A."/>
            <person name="Narechania A."/>
            <person name="Kim E."/>
        </authorList>
    </citation>
    <scope>NUCLEOTIDE SEQUENCE [LARGE SCALE GENOMIC DNA]</scope>
    <source>
        <strain evidence="9 10">PLY_AMNH</strain>
    </source>
</reference>
<feature type="domain" description="Receptor ligand binding region" evidence="8">
    <location>
        <begin position="93"/>
        <end position="467"/>
    </location>
</feature>
<comment type="subcellular location">
    <subcellularLocation>
        <location evidence="1">Membrane</location>
    </subcellularLocation>
</comment>
<dbReference type="InterPro" id="IPR001828">
    <property type="entry name" value="ANF_lig-bd_rcpt"/>
</dbReference>
<dbReference type="InterPro" id="IPR028082">
    <property type="entry name" value="Peripla_BP_I"/>
</dbReference>
<gene>
    <name evidence="9" type="ORF">CYMTET_42405</name>
</gene>
<comment type="caution">
    <text evidence="9">The sequence shown here is derived from an EMBL/GenBank/DDBJ whole genome shotgun (WGS) entry which is preliminary data.</text>
</comment>
<sequence length="1729" mass="188094">MLEQSFWGASGHVSFDDAGERAGTVQYEVLNHAGESQLQRVALWSADLNYAECVAGCHPVVWSTGHATPPTHTRSYRVGIALDLSSLYGVRVSAILMALADIARDPSMLLGTALLFMLEHSNCNAADGREAARRLYAKGADVVIGTSCSSGSRGAQELLELFQIPQISGSATSASLSTDGTTEVDAYPYFMRTTPSDRHQAIAMADMVLYYNWSRVATVAVEDDYGLPGIGAFHSAAEERGIEIPAAHRLTYAYGLQNFSEVVTGLQDSRAYIIVLFGHSADISTLLEQAYAAGVGGEGYVWIGSDGTASSKTWDSMSVELSDEEKNDIMRGYLGLTPYIDTSTPEYMAFAERWAAQPATVDEATGECSDEVDDAGAPIWRRYDVVNGTTYSWCIGTNYADEEISQFSIYDYDATYVMARALQELLGRQEGNVIEHAQLKEAMLQQSFTGASGQIAFDDVGDRTTGVFYEVLNHAGDSQLRHIGSWNAASKFTECAEAALDTADCHPVVWSTGMGMVPKTSHLYVGLLGAMVSEDGERSTNGGALTAGTLLALAAINEDTNILPDTTLLLAMEDGKCSDVGGKRGATVLQSRGSSTSVTLAAEFFFMRTAYSDGDQSRAMADMVHYYNWTRVATVAVDNNYGINGIEEFHNAAKNFGIDILGAHRLTYPDGTKDFSEVVAGLHESRAYIIVMYVWMSDIGRLMEQAYASGVGGEGYVWIVSESGKNLQRIYDSMSSELSIEEKNHILQGYFGMVISVNTSTPECMAYAERWAAQPATVDAQTGKCSEALDDVGSPIWLRPYNDSTQFYCMGADVNASDPFHNIAMMSHDAVFVVSKALHELVEVRGRIEIDGWELMEAMLEQSFTGLTGLLEFKSDGDRTGDVSYEVVRAGKGTSPNTRQVGTWSIASKYEECDQSLQGCDPIDWPTEDGTVPPTSYVNIGVAGGLVGNVSGSMQNLGWGGEHVAAIALAIAEVNRDGLLLPSTKLRFLLQDSKCEADAGRDAAVRLLLADADVVVGTSCTSSSEPAQQELKTSSVPQISGAASSPSLSKYSYFMRTIPSDSYMATAMADMVQYYNWTRVATVAVDNDYGRYGIEEFHHAAAARSIDVVQALTFSSYNTEDLSEVVAGLQRSRANIIVVFAYDVEIGRLMEQAYAAGVGGEGYVWIGSDTQSRMWGEMSSQLSEQQKSDIMRGYLGPVPYTNKSTPEYMAFAERWAAQPATVDEATGECSDEVDDAGAPIWMRYDADNDSSTYDVCVGFNRTDAQADQQAHNAIDRYAPYFYDATMVVARALHQLLLQQTTDNIVGAQLRDSMVEQSFVRATGHISFNEAGDRDGGIQYEVLNHAGDSRLQRVAFHSSSRYSECTDDCHPVVWSSGAERPQDGTCEAGRVFRAEANRCEPCEAGTFHDSQAEDCLPCEPGTVTLDVGAAACLACRDLQATYYQDLTGQASCKDCPLGADCSSGVSAVGLEGYWRDAPERESLYECYPKDFCLGEVAPYQDPGCLEGQSGPLCSVCAAGYVRSQVDPKERCTRCEGGDVGHAFVILLILLIALVCLKALAFLYWPWIQHYRGMVARRTVDGGGDTAALRAAGEVGVLVEATPERGAGRSNMARRSTIRFPDKMEEVRDMFIRNFGWIYELLLTATPLTAIHQYIDSAMKALTEQGFPGYTLGTEIAASLISFSQVLGSFVEMRIDWPKDLERALSQLNINRYLSLDLTGFQCRLPSNFYK</sequence>
<feature type="domain" description="Receptor ligand binding region" evidence="8">
    <location>
        <begin position="965"/>
        <end position="1344"/>
    </location>
</feature>
<feature type="non-terminal residue" evidence="9">
    <location>
        <position position="1729"/>
    </location>
</feature>
<dbReference type="PANTHER" id="PTHR24060">
    <property type="entry name" value="METABOTROPIC GLUTAMATE RECEPTOR"/>
    <property type="match status" value="1"/>
</dbReference>
<keyword evidence="10" id="KW-1185">Reference proteome</keyword>
<organism evidence="9 10">
    <name type="scientific">Cymbomonas tetramitiformis</name>
    <dbReference type="NCBI Taxonomy" id="36881"/>
    <lineage>
        <taxon>Eukaryota</taxon>
        <taxon>Viridiplantae</taxon>
        <taxon>Chlorophyta</taxon>
        <taxon>Pyramimonadophyceae</taxon>
        <taxon>Pyramimonadales</taxon>
        <taxon>Pyramimonadaceae</taxon>
        <taxon>Cymbomonas</taxon>
    </lineage>
</organism>
<evidence type="ECO:0000256" key="6">
    <source>
        <dbReference type="SAM" id="MobiDB-lite"/>
    </source>
</evidence>
<keyword evidence="5" id="KW-0325">Glycoprotein</keyword>
<evidence type="ECO:0000313" key="9">
    <source>
        <dbReference type="EMBL" id="KAK3248111.1"/>
    </source>
</evidence>
<dbReference type="CDD" id="cd06350">
    <property type="entry name" value="PBP1_GPCR_family_C-like"/>
    <property type="match status" value="1"/>
</dbReference>
<dbReference type="Gene3D" id="3.40.50.2300">
    <property type="match status" value="7"/>
</dbReference>
<proteinExistence type="predicted"/>
<name>A0AAE0C471_9CHLO</name>
<dbReference type="InterPro" id="IPR050726">
    <property type="entry name" value="mGluR"/>
</dbReference>
<evidence type="ECO:0000256" key="2">
    <source>
        <dbReference type="ARBA" id="ARBA00022692"/>
    </source>
</evidence>
<dbReference type="GO" id="GO:0016020">
    <property type="term" value="C:membrane"/>
    <property type="evidence" value="ECO:0007669"/>
    <property type="project" value="UniProtKB-SubCell"/>
</dbReference>
<evidence type="ECO:0000259" key="8">
    <source>
        <dbReference type="Pfam" id="PF01094"/>
    </source>
</evidence>
<dbReference type="EMBL" id="LGRX02028396">
    <property type="protein sequence ID" value="KAK3248111.1"/>
    <property type="molecule type" value="Genomic_DNA"/>
</dbReference>
<protein>
    <recommendedName>
        <fullName evidence="8">Receptor ligand binding region domain-containing protein</fullName>
    </recommendedName>
</protein>
<evidence type="ECO:0000313" key="10">
    <source>
        <dbReference type="Proteomes" id="UP001190700"/>
    </source>
</evidence>
<feature type="domain" description="Receptor ligand binding region" evidence="8">
    <location>
        <begin position="605"/>
        <end position="882"/>
    </location>
</feature>
<keyword evidence="2 7" id="KW-0812">Transmembrane</keyword>
<accession>A0AAE0C471</accession>
<evidence type="ECO:0000256" key="5">
    <source>
        <dbReference type="ARBA" id="ARBA00023180"/>
    </source>
</evidence>
<dbReference type="Pfam" id="PF01094">
    <property type="entry name" value="ANF_receptor"/>
    <property type="match status" value="3"/>
</dbReference>